<proteinExistence type="predicted"/>
<organism evidence="1 2">
    <name type="scientific">Heterorhabditis bacteriophora</name>
    <name type="common">Entomopathogenic nematode worm</name>
    <dbReference type="NCBI Taxonomy" id="37862"/>
    <lineage>
        <taxon>Eukaryota</taxon>
        <taxon>Metazoa</taxon>
        <taxon>Ecdysozoa</taxon>
        <taxon>Nematoda</taxon>
        <taxon>Chromadorea</taxon>
        <taxon>Rhabditida</taxon>
        <taxon>Rhabditina</taxon>
        <taxon>Rhabditomorpha</taxon>
        <taxon>Strongyloidea</taxon>
        <taxon>Heterorhabditidae</taxon>
        <taxon>Heterorhabditis</taxon>
    </lineage>
</organism>
<sequence>MDSNRTNLQTVSNVLISFRPQCLDEKTIGARQNKRKTTYRADAIMGNTLASLISTASSGHCSALI</sequence>
<name>A0A1I7XLS3_HETBA</name>
<evidence type="ECO:0000313" key="2">
    <source>
        <dbReference type="WBParaSite" id="Hba_18727"/>
    </source>
</evidence>
<protein>
    <submittedName>
        <fullName evidence="2">Kinesin motor domain-containing protein</fullName>
    </submittedName>
</protein>
<dbReference type="AlphaFoldDB" id="A0A1I7XLS3"/>
<dbReference type="WBParaSite" id="Hba_18727">
    <property type="protein sequence ID" value="Hba_18727"/>
    <property type="gene ID" value="Hba_18727"/>
</dbReference>
<keyword evidence="1" id="KW-1185">Reference proteome</keyword>
<reference evidence="2" key="1">
    <citation type="submission" date="2016-11" db="UniProtKB">
        <authorList>
            <consortium name="WormBaseParasite"/>
        </authorList>
    </citation>
    <scope>IDENTIFICATION</scope>
</reference>
<dbReference type="Proteomes" id="UP000095283">
    <property type="component" value="Unplaced"/>
</dbReference>
<evidence type="ECO:0000313" key="1">
    <source>
        <dbReference type="Proteomes" id="UP000095283"/>
    </source>
</evidence>
<accession>A0A1I7XLS3</accession>